<sequence>MPSDILFLLSPGFEDPAYPGVSFYCEHCAQLEGVLSYYPQVASGLDVRRIPWQRPRVAVVELVGEHHQWLPLLVLGDGSDDHGCKTGTHEGRRFVSGKEAITRWLSARFGIASPHP</sequence>
<accession>A0ABX7NSD1</accession>
<evidence type="ECO:0000313" key="2">
    <source>
        <dbReference type="Proteomes" id="UP000662747"/>
    </source>
</evidence>
<keyword evidence="2" id="KW-1185">Reference proteome</keyword>
<dbReference type="Proteomes" id="UP000662747">
    <property type="component" value="Chromosome"/>
</dbReference>
<protein>
    <submittedName>
        <fullName evidence="1">DUF3088 domain-containing protein</fullName>
    </submittedName>
</protein>
<reference evidence="1 2" key="1">
    <citation type="submission" date="2021-02" db="EMBL/GenBank/DDBJ databases">
        <title>De Novo genome assembly of isolated myxobacteria.</title>
        <authorList>
            <person name="Stevens D.C."/>
        </authorList>
    </citation>
    <scope>NUCLEOTIDE SEQUENCE [LARGE SCALE GENOMIC DNA]</scope>
    <source>
        <strain evidence="2">SCPEA02</strain>
    </source>
</reference>
<organism evidence="1 2">
    <name type="scientific">Pyxidicoccus parkwayensis</name>
    <dbReference type="NCBI Taxonomy" id="2813578"/>
    <lineage>
        <taxon>Bacteria</taxon>
        <taxon>Pseudomonadati</taxon>
        <taxon>Myxococcota</taxon>
        <taxon>Myxococcia</taxon>
        <taxon>Myxococcales</taxon>
        <taxon>Cystobacterineae</taxon>
        <taxon>Myxococcaceae</taxon>
        <taxon>Pyxidicoccus</taxon>
    </lineage>
</organism>
<dbReference type="RefSeq" id="WP_206723368.1">
    <property type="nucleotide sequence ID" value="NZ_CP071090.1"/>
</dbReference>
<dbReference type="Pfam" id="PF11287">
    <property type="entry name" value="DUF3088"/>
    <property type="match status" value="1"/>
</dbReference>
<gene>
    <name evidence="1" type="ORF">JY651_42685</name>
</gene>
<proteinExistence type="predicted"/>
<evidence type="ECO:0000313" key="1">
    <source>
        <dbReference type="EMBL" id="QSQ21791.1"/>
    </source>
</evidence>
<dbReference type="EMBL" id="CP071090">
    <property type="protein sequence ID" value="QSQ21791.1"/>
    <property type="molecule type" value="Genomic_DNA"/>
</dbReference>
<name>A0ABX7NSD1_9BACT</name>
<dbReference type="InterPro" id="IPR021439">
    <property type="entry name" value="DUF3088"/>
</dbReference>